<dbReference type="InterPro" id="IPR039425">
    <property type="entry name" value="RNA_pol_sigma-70-like"/>
</dbReference>
<dbReference type="InterPro" id="IPR007627">
    <property type="entry name" value="RNA_pol_sigma70_r2"/>
</dbReference>
<proteinExistence type="inferred from homology"/>
<evidence type="ECO:0000259" key="6">
    <source>
        <dbReference type="Pfam" id="PF04542"/>
    </source>
</evidence>
<dbReference type="KEGG" id="agv:OJF2_63520"/>
<dbReference type="SUPFAM" id="SSF88946">
    <property type="entry name" value="Sigma2 domain of RNA polymerase sigma factors"/>
    <property type="match status" value="1"/>
</dbReference>
<dbReference type="InterPro" id="IPR013325">
    <property type="entry name" value="RNA_pol_sigma_r2"/>
</dbReference>
<keyword evidence="3" id="KW-0731">Sigma factor</keyword>
<dbReference type="NCBIfam" id="TIGR02937">
    <property type="entry name" value="sigma70-ECF"/>
    <property type="match status" value="1"/>
</dbReference>
<dbReference type="InterPro" id="IPR013324">
    <property type="entry name" value="RNA_pol_sigma_r3/r4-like"/>
</dbReference>
<evidence type="ECO:0000256" key="5">
    <source>
        <dbReference type="SAM" id="MobiDB-lite"/>
    </source>
</evidence>
<dbReference type="CDD" id="cd06171">
    <property type="entry name" value="Sigma70_r4"/>
    <property type="match status" value="1"/>
</dbReference>
<dbReference type="AlphaFoldDB" id="A0A5B9WCU6"/>
<evidence type="ECO:0000259" key="7">
    <source>
        <dbReference type="Pfam" id="PF08281"/>
    </source>
</evidence>
<reference evidence="8 9" key="1">
    <citation type="submission" date="2019-08" db="EMBL/GenBank/DDBJ databases">
        <title>Deep-cultivation of Planctomycetes and their phenomic and genomic characterization uncovers novel biology.</title>
        <authorList>
            <person name="Wiegand S."/>
            <person name="Jogler M."/>
            <person name="Boedeker C."/>
            <person name="Pinto D."/>
            <person name="Vollmers J."/>
            <person name="Rivas-Marin E."/>
            <person name="Kohn T."/>
            <person name="Peeters S.H."/>
            <person name="Heuer A."/>
            <person name="Rast P."/>
            <person name="Oberbeckmann S."/>
            <person name="Bunk B."/>
            <person name="Jeske O."/>
            <person name="Meyerdierks A."/>
            <person name="Storesund J.E."/>
            <person name="Kallscheuer N."/>
            <person name="Luecker S."/>
            <person name="Lage O.M."/>
            <person name="Pohl T."/>
            <person name="Merkel B.J."/>
            <person name="Hornburger P."/>
            <person name="Mueller R.-W."/>
            <person name="Bruemmer F."/>
            <person name="Labrenz M."/>
            <person name="Spormann A.M."/>
            <person name="Op den Camp H."/>
            <person name="Overmann J."/>
            <person name="Amann R."/>
            <person name="Jetten M.S.M."/>
            <person name="Mascher T."/>
            <person name="Medema M.H."/>
            <person name="Devos D.P."/>
            <person name="Kaster A.-K."/>
            <person name="Ovreas L."/>
            <person name="Rohde M."/>
            <person name="Galperin M.Y."/>
            <person name="Jogler C."/>
        </authorList>
    </citation>
    <scope>NUCLEOTIDE SEQUENCE [LARGE SCALE GENOMIC DNA]</scope>
    <source>
        <strain evidence="8 9">OJF2</strain>
    </source>
</reference>
<dbReference type="Gene3D" id="1.10.1740.10">
    <property type="match status" value="1"/>
</dbReference>
<feature type="domain" description="RNA polymerase sigma factor 70 region 4 type 2" evidence="7">
    <location>
        <begin position="143"/>
        <end position="194"/>
    </location>
</feature>
<sequence>MGETEDETAGGRLRTLFGAGAVGNLADGRLLERFAARDGEAAELAFAVLVERHGPMVLSVCRSVLRDPHQADDAFQASFLVLARRAPSLRVNGSLGPWLHQVAYRVSLAARAAAARRQKHERRAGELAAWTVREDGAGDLAEVLHEEVNRLPRNCQEAVVLCYFEGLSPSQASRRLGCPLGTVQSRLARGRERLRSRLARRGVAPAMGLVEAGLVANANAAGPPASLVAEAVRAAAQSGLGTGAVASMARGVMRSMILTKLRMTLGVIAALAAVIAGARPWLRGAPAPLPPPDLPRIRHELGATEIAEAPRPRPAAEAVPPWRGLAWAEVAPDEMQGILQRLAEQSRGNYEKIRTWKGSYAVVVRKYLDENFVSQLPPAARGGKHRGPLIQEFDRTLAFAFDPAADSLYRDLETSRMRFLVPGTHDEVTIPNVGARDHRSILTPTTYLDFDPKERATSSFLPDHPDAQNKRMAKRFPEREARMREGGEPDPRDFFKTDPGNTIWSEPELYAQALKGLQGAESLKTVAERLRLLRAAGPGGTWYCGSMSFGNPGEASLTATTVWSPQAGYNPVSHVRTSGKEDGTPESKIEWGWKRIGDVYVPESMNATSYRPDGVLSRGLEARLKDCAVNRPLDPHQFDERGLGLEDGDLILDHNERVAYIMKGGKPVRLAAFGERSILKSSPEPAPPRPSLPAAKATEHAATGRIYTTASLGTNGEGMPVPSVVAVDPNTAEVTKVFDAFSNGVRVSPDGKNVAYTAIDRSVEAFPERHHQYVWIRSTAGGEPRKVLPLNADGGGATPVWSPDGRQLLVSVGVQDEKLHRWVFESVRVNADGTDRQVLKIPPDDMVLDWSADGKTLLTASSRGAKVGWQLYLIWLDGLNMARLTDGGNPFDARFSPDGRRIVYTDGPTADRRGIWIIDVAGDGRGPRRLLETGTQSASACWSPDGHQLVVAIDGEKPEDHGRLDILELDGAHRTLLTFPGQRAAAGPDWR</sequence>
<accession>A0A5B9WCU6</accession>
<gene>
    <name evidence="8" type="primary">sigW_17</name>
    <name evidence="8" type="ORF">OJF2_63520</name>
</gene>
<evidence type="ECO:0000256" key="3">
    <source>
        <dbReference type="ARBA" id="ARBA00023082"/>
    </source>
</evidence>
<dbReference type="GO" id="GO:0006352">
    <property type="term" value="P:DNA-templated transcription initiation"/>
    <property type="evidence" value="ECO:0007669"/>
    <property type="project" value="InterPro"/>
</dbReference>
<dbReference type="InterPro" id="IPR014284">
    <property type="entry name" value="RNA_pol_sigma-70_dom"/>
</dbReference>
<dbReference type="GO" id="GO:0003677">
    <property type="term" value="F:DNA binding"/>
    <property type="evidence" value="ECO:0007669"/>
    <property type="project" value="InterPro"/>
</dbReference>
<dbReference type="Gene3D" id="2.120.10.30">
    <property type="entry name" value="TolB, C-terminal domain"/>
    <property type="match status" value="1"/>
</dbReference>
<evidence type="ECO:0000256" key="4">
    <source>
        <dbReference type="ARBA" id="ARBA00023163"/>
    </source>
</evidence>
<dbReference type="PANTHER" id="PTHR43133:SF51">
    <property type="entry name" value="RNA POLYMERASE SIGMA FACTOR"/>
    <property type="match status" value="1"/>
</dbReference>
<dbReference type="InterPro" id="IPR013249">
    <property type="entry name" value="RNA_pol_sigma70_r4_t2"/>
</dbReference>
<dbReference type="InterPro" id="IPR011659">
    <property type="entry name" value="WD40"/>
</dbReference>
<dbReference type="Pfam" id="PF04542">
    <property type="entry name" value="Sigma70_r2"/>
    <property type="match status" value="1"/>
</dbReference>
<organism evidence="8 9">
    <name type="scientific">Aquisphaera giovannonii</name>
    <dbReference type="NCBI Taxonomy" id="406548"/>
    <lineage>
        <taxon>Bacteria</taxon>
        <taxon>Pseudomonadati</taxon>
        <taxon>Planctomycetota</taxon>
        <taxon>Planctomycetia</taxon>
        <taxon>Isosphaerales</taxon>
        <taxon>Isosphaeraceae</taxon>
        <taxon>Aquisphaera</taxon>
    </lineage>
</organism>
<dbReference type="RefSeq" id="WP_168222144.1">
    <property type="nucleotide sequence ID" value="NZ_CP042997.1"/>
</dbReference>
<dbReference type="Pfam" id="PF07676">
    <property type="entry name" value="PD40"/>
    <property type="match status" value="1"/>
</dbReference>
<dbReference type="GO" id="GO:0016987">
    <property type="term" value="F:sigma factor activity"/>
    <property type="evidence" value="ECO:0007669"/>
    <property type="project" value="UniProtKB-KW"/>
</dbReference>
<protein>
    <submittedName>
        <fullName evidence="8">ECF RNA polymerase sigma factor SigW</fullName>
    </submittedName>
</protein>
<evidence type="ECO:0000313" key="8">
    <source>
        <dbReference type="EMBL" id="QEH37761.1"/>
    </source>
</evidence>
<keyword evidence="9" id="KW-1185">Reference proteome</keyword>
<comment type="similarity">
    <text evidence="1">Belongs to the sigma-70 factor family. ECF subfamily.</text>
</comment>
<name>A0A5B9WCU6_9BACT</name>
<feature type="domain" description="RNA polymerase sigma-70 region 2" evidence="6">
    <location>
        <begin position="49"/>
        <end position="115"/>
    </location>
</feature>
<dbReference type="PANTHER" id="PTHR43133">
    <property type="entry name" value="RNA POLYMERASE ECF-TYPE SIGMA FACTO"/>
    <property type="match status" value="1"/>
</dbReference>
<dbReference type="InterPro" id="IPR011042">
    <property type="entry name" value="6-blade_b-propeller_TolB-like"/>
</dbReference>
<dbReference type="Proteomes" id="UP000324233">
    <property type="component" value="Chromosome"/>
</dbReference>
<feature type="region of interest" description="Disordered" evidence="5">
    <location>
        <begin position="679"/>
        <end position="700"/>
    </location>
</feature>
<dbReference type="EMBL" id="CP042997">
    <property type="protein sequence ID" value="QEH37761.1"/>
    <property type="molecule type" value="Genomic_DNA"/>
</dbReference>
<keyword evidence="4" id="KW-0804">Transcription</keyword>
<dbReference type="Pfam" id="PF08281">
    <property type="entry name" value="Sigma70_r4_2"/>
    <property type="match status" value="1"/>
</dbReference>
<keyword evidence="2" id="KW-0805">Transcription regulation</keyword>
<dbReference type="SUPFAM" id="SSF82171">
    <property type="entry name" value="DPP6 N-terminal domain-like"/>
    <property type="match status" value="1"/>
</dbReference>
<dbReference type="Gene3D" id="1.10.10.10">
    <property type="entry name" value="Winged helix-like DNA-binding domain superfamily/Winged helix DNA-binding domain"/>
    <property type="match status" value="1"/>
</dbReference>
<evidence type="ECO:0000313" key="9">
    <source>
        <dbReference type="Proteomes" id="UP000324233"/>
    </source>
</evidence>
<evidence type="ECO:0000256" key="1">
    <source>
        <dbReference type="ARBA" id="ARBA00010641"/>
    </source>
</evidence>
<evidence type="ECO:0000256" key="2">
    <source>
        <dbReference type="ARBA" id="ARBA00023015"/>
    </source>
</evidence>
<dbReference type="SUPFAM" id="SSF88659">
    <property type="entry name" value="Sigma3 and sigma4 domains of RNA polymerase sigma factors"/>
    <property type="match status" value="1"/>
</dbReference>
<dbReference type="InterPro" id="IPR036388">
    <property type="entry name" value="WH-like_DNA-bd_sf"/>
</dbReference>